<protein>
    <recommendedName>
        <fullName evidence="7">Large ribosomal subunit protein mL53</fullName>
    </recommendedName>
    <alternativeName>
        <fullName evidence="8">39S ribosomal protein L53, mitochondrial</fullName>
    </alternativeName>
</protein>
<organism evidence="10 11">
    <name type="scientific">Lucilia cuprina</name>
    <name type="common">Green bottle fly</name>
    <name type="synonym">Australian sheep blowfly</name>
    <dbReference type="NCBI Taxonomy" id="7375"/>
    <lineage>
        <taxon>Eukaryota</taxon>
        <taxon>Metazoa</taxon>
        <taxon>Ecdysozoa</taxon>
        <taxon>Arthropoda</taxon>
        <taxon>Hexapoda</taxon>
        <taxon>Insecta</taxon>
        <taxon>Pterygota</taxon>
        <taxon>Neoptera</taxon>
        <taxon>Endopterygota</taxon>
        <taxon>Diptera</taxon>
        <taxon>Brachycera</taxon>
        <taxon>Muscomorpha</taxon>
        <taxon>Oestroidea</taxon>
        <taxon>Calliphoridae</taxon>
        <taxon>Luciliinae</taxon>
        <taxon>Lucilia</taxon>
    </lineage>
</organism>
<evidence type="ECO:0000256" key="3">
    <source>
        <dbReference type="ARBA" id="ARBA00022946"/>
    </source>
</evidence>
<evidence type="ECO:0000256" key="5">
    <source>
        <dbReference type="ARBA" id="ARBA00023128"/>
    </source>
</evidence>
<evidence type="ECO:0000256" key="4">
    <source>
        <dbReference type="ARBA" id="ARBA00022980"/>
    </source>
</evidence>
<feature type="transmembrane region" description="Helical" evidence="9">
    <location>
        <begin position="192"/>
        <end position="214"/>
    </location>
</feature>
<sequence>MSIYYSGALKRSQGIVSAIGKEMKRVNLKGVKRVTITFDPFAENVKATREFLFILSNPRVVATNPKCVVKTDIVCNRQPAEVKFSLIDKAQEQLKVKDVRFLSNNLNTLEILQLCNKHVSPLAPEEEEKGKVLTKAEKQKLAGGAGGKKAQKKKTQQQIFKMARKHKGTLAVIEQIYSDIPSFTDIFTEESFYTFAFCFACATVLVAFVLSRFITIKPVEI</sequence>
<dbReference type="STRING" id="7375.A0A0L0C8J4"/>
<comment type="similarity">
    <text evidence="2">Belongs to the mitochondrion-specific ribosomal protein mL53 family.</text>
</comment>
<dbReference type="InterPro" id="IPR052473">
    <property type="entry name" value="mtLSU_mL53"/>
</dbReference>
<evidence type="ECO:0000256" key="9">
    <source>
        <dbReference type="SAM" id="Phobius"/>
    </source>
</evidence>
<keyword evidence="9" id="KW-0812">Transmembrane</keyword>
<evidence type="ECO:0000313" key="11">
    <source>
        <dbReference type="Proteomes" id="UP000037069"/>
    </source>
</evidence>
<keyword evidence="5" id="KW-0496">Mitochondrion</keyword>
<dbReference type="InterPro" id="IPR019716">
    <property type="entry name" value="Ribosomal_mL53"/>
</dbReference>
<keyword evidence="3" id="KW-0809">Transit peptide</keyword>
<dbReference type="EMBL" id="JRES01000857">
    <property type="protein sequence ID" value="KNC27719.1"/>
    <property type="molecule type" value="Genomic_DNA"/>
</dbReference>
<dbReference type="Pfam" id="PF10780">
    <property type="entry name" value="MRP_L53"/>
    <property type="match status" value="1"/>
</dbReference>
<dbReference type="Gene3D" id="3.40.30.10">
    <property type="entry name" value="Glutaredoxin"/>
    <property type="match status" value="1"/>
</dbReference>
<dbReference type="Proteomes" id="UP000037069">
    <property type="component" value="Unassembled WGS sequence"/>
</dbReference>
<proteinExistence type="inferred from homology"/>
<keyword evidence="9" id="KW-0472">Membrane</keyword>
<keyword evidence="9" id="KW-1133">Transmembrane helix</keyword>
<evidence type="ECO:0000256" key="8">
    <source>
        <dbReference type="ARBA" id="ARBA00042721"/>
    </source>
</evidence>
<gene>
    <name evidence="10" type="ORF">FF38_11342</name>
</gene>
<comment type="caution">
    <text evidence="10">The sequence shown here is derived from an EMBL/GenBank/DDBJ whole genome shotgun (WGS) entry which is preliminary data.</text>
</comment>
<keyword evidence="11" id="KW-1185">Reference proteome</keyword>
<keyword evidence="6" id="KW-0687">Ribonucleoprotein</keyword>
<dbReference type="OMA" id="HIMARKH"/>
<evidence type="ECO:0000256" key="7">
    <source>
        <dbReference type="ARBA" id="ARBA00035180"/>
    </source>
</evidence>
<dbReference type="PANTHER" id="PTHR33618">
    <property type="entry name" value="39S RIBOSOMAL PROTEIN L53, MITOCHONDRIAL"/>
    <property type="match status" value="1"/>
</dbReference>
<reference evidence="10 11" key="1">
    <citation type="journal article" date="2015" name="Nat. Commun.">
        <title>Lucilia cuprina genome unlocks parasitic fly biology to underpin future interventions.</title>
        <authorList>
            <person name="Anstead C.A."/>
            <person name="Korhonen P.K."/>
            <person name="Young N.D."/>
            <person name="Hall R.S."/>
            <person name="Jex A.R."/>
            <person name="Murali S.C."/>
            <person name="Hughes D.S."/>
            <person name="Lee S.F."/>
            <person name="Perry T."/>
            <person name="Stroehlein A.J."/>
            <person name="Ansell B.R."/>
            <person name="Breugelmans B."/>
            <person name="Hofmann A."/>
            <person name="Qu J."/>
            <person name="Dugan S."/>
            <person name="Lee S.L."/>
            <person name="Chao H."/>
            <person name="Dinh H."/>
            <person name="Han Y."/>
            <person name="Doddapaneni H.V."/>
            <person name="Worley K.C."/>
            <person name="Muzny D.M."/>
            <person name="Ioannidis P."/>
            <person name="Waterhouse R.M."/>
            <person name="Zdobnov E.M."/>
            <person name="James P.J."/>
            <person name="Bagnall N.H."/>
            <person name="Kotze A.C."/>
            <person name="Gibbs R.A."/>
            <person name="Richards S."/>
            <person name="Batterham P."/>
            <person name="Gasser R.B."/>
        </authorList>
    </citation>
    <scope>NUCLEOTIDE SEQUENCE [LARGE SCALE GENOMIC DNA]</scope>
    <source>
        <strain evidence="10 11">LS</strain>
        <tissue evidence="10">Full body</tissue>
    </source>
</reference>
<evidence type="ECO:0000313" key="10">
    <source>
        <dbReference type="EMBL" id="KNC27719.1"/>
    </source>
</evidence>
<dbReference type="GO" id="GO:0005762">
    <property type="term" value="C:mitochondrial large ribosomal subunit"/>
    <property type="evidence" value="ECO:0007669"/>
    <property type="project" value="TreeGrafter"/>
</dbReference>
<evidence type="ECO:0000256" key="6">
    <source>
        <dbReference type="ARBA" id="ARBA00023274"/>
    </source>
</evidence>
<dbReference type="OrthoDB" id="6618793at2759"/>
<dbReference type="AlphaFoldDB" id="A0A0L0C8J4"/>
<accession>A0A0L0C8J4</accession>
<comment type="subcellular location">
    <subcellularLocation>
        <location evidence="1">Mitochondrion</location>
    </subcellularLocation>
</comment>
<dbReference type="PANTHER" id="PTHR33618:SF1">
    <property type="entry name" value="LARGE RIBOSOMAL SUBUNIT PROTEIN ML53"/>
    <property type="match status" value="1"/>
</dbReference>
<name>A0A0L0C8J4_LUCCU</name>
<evidence type="ECO:0000256" key="2">
    <source>
        <dbReference type="ARBA" id="ARBA00005557"/>
    </source>
</evidence>
<evidence type="ECO:0000256" key="1">
    <source>
        <dbReference type="ARBA" id="ARBA00004173"/>
    </source>
</evidence>
<keyword evidence="4" id="KW-0689">Ribosomal protein</keyword>